<feature type="transmembrane region" description="Helical" evidence="7">
    <location>
        <begin position="325"/>
        <end position="345"/>
    </location>
</feature>
<dbReference type="EMBL" id="JANPWZ010002123">
    <property type="protein sequence ID" value="KAJ3561160.1"/>
    <property type="molecule type" value="Genomic_DNA"/>
</dbReference>
<feature type="transmembrane region" description="Helical" evidence="7">
    <location>
        <begin position="421"/>
        <end position="441"/>
    </location>
</feature>
<feature type="transmembrane region" description="Helical" evidence="7">
    <location>
        <begin position="242"/>
        <end position="260"/>
    </location>
</feature>
<accession>A0A9W8N7D8</accession>
<dbReference type="PANTHER" id="PTHR32361">
    <property type="entry name" value="FERRIC/CUPRIC REDUCTASE TRANSMEMBRANE COMPONENT"/>
    <property type="match status" value="1"/>
</dbReference>
<feature type="domain" description="Ferric oxidoreductase" evidence="9">
    <location>
        <begin position="287"/>
        <end position="404"/>
    </location>
</feature>
<sequence>MNPVVLLIASLVSSVASTGPVPVSKSGLAGVSGFKFYDPYCGHGCFRSFSPFVLSCSSTLSPGGHTTDSEIAHDLAECRAASYPFLSSIAWCVHLYCSKNVLNSTIEKFWETEITGDVNVLPKWSYGEVLASITNPPTVVLLPTGEDMGLNSTALTTYENWKITADTLFFFFRETVLESYFGLSILLTAFGLPLILTWLEYLPFMSSLLRLTKPWIYPAVFRAYHDQPLPFYLGNLPTVGQSLYITILVVLNVVFLAASYKTSYPKQAFQWYNNRYQELLAYFMWRTGVLAFCQMPVLFLFSSRNNILLWLTNWSHSTYMLLHRWVARLFLFQTLLHSVFALVLYKNTGSYAPSSVTAWWIWGIVATIASVAIVLTSILIIRLKAYELFLITHIILAIICVVGCWYHVFIMYENTFGYETWLYAAIAVWFVDRVLRVGRLLRAGIKRSRVSQIGSTVSRIDIPGIYGLQPGRCVFYVYFPTLNPFRPWENHPFSAIPTAMLGPQSGDIIYKTEDNERASPLVAALGGAPVNVAFTNSGLTLFIRKQAGTTNLLDKIHEPGLVTLLEGPYPAISTKAVLESDRLLLIGGGIGITALVPFLKCHPNVRLLYSVKATDECLLESLSAVLNQVKEKEISVGQRLDFTSLLRDEANLGWPRIGIVVCGPVGMCDHIRAITVRLGRAKAGQCTFELQVDTFSW</sequence>
<evidence type="ECO:0000256" key="7">
    <source>
        <dbReference type="SAM" id="Phobius"/>
    </source>
</evidence>
<feature type="transmembrane region" description="Helical" evidence="7">
    <location>
        <begin position="357"/>
        <end position="381"/>
    </location>
</feature>
<feature type="signal peptide" evidence="8">
    <location>
        <begin position="1"/>
        <end position="17"/>
    </location>
</feature>
<dbReference type="Gene3D" id="3.40.50.80">
    <property type="entry name" value="Nucleotide-binding domain of ferredoxin-NADP reductase (FNR) module"/>
    <property type="match status" value="1"/>
</dbReference>
<organism evidence="10 11">
    <name type="scientific">Xylaria arbuscula</name>
    <dbReference type="NCBI Taxonomy" id="114810"/>
    <lineage>
        <taxon>Eukaryota</taxon>
        <taxon>Fungi</taxon>
        <taxon>Dikarya</taxon>
        <taxon>Ascomycota</taxon>
        <taxon>Pezizomycotina</taxon>
        <taxon>Sordariomycetes</taxon>
        <taxon>Xylariomycetidae</taxon>
        <taxon>Xylariales</taxon>
        <taxon>Xylariaceae</taxon>
        <taxon>Xylaria</taxon>
    </lineage>
</organism>
<dbReference type="SUPFAM" id="SSF52343">
    <property type="entry name" value="Ferredoxin reductase-like, C-terminal NADP-linked domain"/>
    <property type="match status" value="1"/>
</dbReference>
<dbReference type="GO" id="GO:0015677">
    <property type="term" value="P:copper ion import"/>
    <property type="evidence" value="ECO:0007669"/>
    <property type="project" value="TreeGrafter"/>
</dbReference>
<dbReference type="GO" id="GO:0000293">
    <property type="term" value="F:ferric-chelate reductase activity"/>
    <property type="evidence" value="ECO:0007669"/>
    <property type="project" value="TreeGrafter"/>
</dbReference>
<feature type="transmembrane region" description="Helical" evidence="7">
    <location>
        <begin position="280"/>
        <end position="301"/>
    </location>
</feature>
<keyword evidence="11" id="KW-1185">Reference proteome</keyword>
<dbReference type="AlphaFoldDB" id="A0A9W8N7D8"/>
<dbReference type="PANTHER" id="PTHR32361:SF9">
    <property type="entry name" value="FERRIC REDUCTASE TRANSMEMBRANE COMPONENT 3-RELATED"/>
    <property type="match status" value="1"/>
</dbReference>
<gene>
    <name evidence="10" type="ORF">NPX13_g9053</name>
</gene>
<keyword evidence="4 7" id="KW-1133">Transmembrane helix</keyword>
<proteinExistence type="predicted"/>
<dbReference type="VEuPathDB" id="FungiDB:F4678DRAFT_476464"/>
<dbReference type="SFLD" id="SFLDG01168">
    <property type="entry name" value="Ferric_reductase_subgroup_(FRE"/>
    <property type="match status" value="1"/>
</dbReference>
<evidence type="ECO:0000313" key="10">
    <source>
        <dbReference type="EMBL" id="KAJ3561160.1"/>
    </source>
</evidence>
<evidence type="ECO:0000256" key="8">
    <source>
        <dbReference type="SAM" id="SignalP"/>
    </source>
</evidence>
<evidence type="ECO:0000256" key="3">
    <source>
        <dbReference type="ARBA" id="ARBA00022692"/>
    </source>
</evidence>
<reference evidence="10" key="1">
    <citation type="submission" date="2022-07" db="EMBL/GenBank/DDBJ databases">
        <title>Genome Sequence of Xylaria arbuscula.</title>
        <authorList>
            <person name="Buettner E."/>
        </authorList>
    </citation>
    <scope>NUCLEOTIDE SEQUENCE</scope>
    <source>
        <strain evidence="10">VT107</strain>
    </source>
</reference>
<dbReference type="Pfam" id="PF01794">
    <property type="entry name" value="Ferric_reduct"/>
    <property type="match status" value="1"/>
</dbReference>
<evidence type="ECO:0000256" key="6">
    <source>
        <dbReference type="ARBA" id="ARBA00023136"/>
    </source>
</evidence>
<dbReference type="SFLD" id="SFLDS00052">
    <property type="entry name" value="Ferric_Reductase_Domain"/>
    <property type="match status" value="1"/>
</dbReference>
<keyword evidence="3 7" id="KW-0812">Transmembrane</keyword>
<keyword evidence="8" id="KW-0732">Signal</keyword>
<dbReference type="GO" id="GO:0006879">
    <property type="term" value="P:intracellular iron ion homeostasis"/>
    <property type="evidence" value="ECO:0007669"/>
    <property type="project" value="TreeGrafter"/>
</dbReference>
<evidence type="ECO:0000313" key="11">
    <source>
        <dbReference type="Proteomes" id="UP001148614"/>
    </source>
</evidence>
<keyword evidence="5" id="KW-0406">Ion transport</keyword>
<keyword evidence="6 7" id="KW-0472">Membrane</keyword>
<dbReference type="Proteomes" id="UP001148614">
    <property type="component" value="Unassembled WGS sequence"/>
</dbReference>
<dbReference type="GO" id="GO:0005886">
    <property type="term" value="C:plasma membrane"/>
    <property type="evidence" value="ECO:0007669"/>
    <property type="project" value="TreeGrafter"/>
</dbReference>
<feature type="transmembrane region" description="Helical" evidence="7">
    <location>
        <begin position="180"/>
        <end position="201"/>
    </location>
</feature>
<evidence type="ECO:0000259" key="9">
    <source>
        <dbReference type="Pfam" id="PF01794"/>
    </source>
</evidence>
<dbReference type="InterPro" id="IPR051410">
    <property type="entry name" value="Ferric/Cupric_Reductase"/>
</dbReference>
<keyword evidence="2" id="KW-0813">Transport</keyword>
<dbReference type="InterPro" id="IPR039261">
    <property type="entry name" value="FNR_nucleotide-bd"/>
</dbReference>
<evidence type="ECO:0000256" key="5">
    <source>
        <dbReference type="ARBA" id="ARBA00023065"/>
    </source>
</evidence>
<feature type="chain" id="PRO_5040788582" description="Ferric oxidoreductase domain-containing protein" evidence="8">
    <location>
        <begin position="18"/>
        <end position="697"/>
    </location>
</feature>
<evidence type="ECO:0000256" key="1">
    <source>
        <dbReference type="ARBA" id="ARBA00004141"/>
    </source>
</evidence>
<evidence type="ECO:0000256" key="4">
    <source>
        <dbReference type="ARBA" id="ARBA00022989"/>
    </source>
</evidence>
<name>A0A9W8N7D8_9PEZI</name>
<comment type="subcellular location">
    <subcellularLocation>
        <location evidence="1">Membrane</location>
        <topology evidence="1">Multi-pass membrane protein</topology>
    </subcellularLocation>
</comment>
<dbReference type="GO" id="GO:0006826">
    <property type="term" value="P:iron ion transport"/>
    <property type="evidence" value="ECO:0007669"/>
    <property type="project" value="TreeGrafter"/>
</dbReference>
<dbReference type="InterPro" id="IPR013130">
    <property type="entry name" value="Fe3_Rdtase_TM_dom"/>
</dbReference>
<evidence type="ECO:0000256" key="2">
    <source>
        <dbReference type="ARBA" id="ARBA00022448"/>
    </source>
</evidence>
<protein>
    <recommendedName>
        <fullName evidence="9">Ferric oxidoreductase domain-containing protein</fullName>
    </recommendedName>
</protein>
<comment type="caution">
    <text evidence="10">The sequence shown here is derived from an EMBL/GenBank/DDBJ whole genome shotgun (WGS) entry which is preliminary data.</text>
</comment>
<feature type="transmembrane region" description="Helical" evidence="7">
    <location>
        <begin position="388"/>
        <end position="409"/>
    </location>
</feature>